<dbReference type="InterPro" id="IPR036869">
    <property type="entry name" value="J_dom_sf"/>
</dbReference>
<evidence type="ECO:0000313" key="2">
    <source>
        <dbReference type="EMBL" id="CAG8651840.1"/>
    </source>
</evidence>
<dbReference type="Proteomes" id="UP000789375">
    <property type="component" value="Unassembled WGS sequence"/>
</dbReference>
<proteinExistence type="predicted"/>
<evidence type="ECO:0000259" key="1">
    <source>
        <dbReference type="PROSITE" id="PS50076"/>
    </source>
</evidence>
<dbReference type="InterPro" id="IPR050817">
    <property type="entry name" value="DjlA_DnaK_co-chaperone"/>
</dbReference>
<keyword evidence="3" id="KW-1185">Reference proteome</keyword>
<accession>A0A9N9DXK8</accession>
<reference evidence="2" key="1">
    <citation type="submission" date="2021-06" db="EMBL/GenBank/DDBJ databases">
        <authorList>
            <person name="Kallberg Y."/>
            <person name="Tangrot J."/>
            <person name="Rosling A."/>
        </authorList>
    </citation>
    <scope>NUCLEOTIDE SEQUENCE</scope>
    <source>
        <strain evidence="2">87-6 pot B 2015</strain>
    </source>
</reference>
<dbReference type="Gene3D" id="1.10.287.110">
    <property type="entry name" value="DnaJ domain"/>
    <property type="match status" value="1"/>
</dbReference>
<dbReference type="CDD" id="cd06257">
    <property type="entry name" value="DnaJ"/>
    <property type="match status" value="1"/>
</dbReference>
<evidence type="ECO:0000313" key="3">
    <source>
        <dbReference type="Proteomes" id="UP000789375"/>
    </source>
</evidence>
<dbReference type="SUPFAM" id="SSF46565">
    <property type="entry name" value="Chaperone J-domain"/>
    <property type="match status" value="1"/>
</dbReference>
<sequence length="375" mass="43775">MNNPLPQYDYYKALEITPTASSEEIKKAYRKLALKCHPDKHKHDKASINDINNQFILISEAYTVLVDEQSRERYDYIRCMGKSPEHEEEVNPLHEIFREIMSKKEQINELYESFTNFAVSMCWITNSNSCEIKDKLYSTFEKEISLIESIILNEEVNLCEQTSNENLSDFEFSTKYLPEDDIVQIMESPQWILIDKEILIFTKFAESHMLLVESVTIFVYPLMMACTYGTWKVDQRVSLLHRVTALMAKIIQYLEFMNQLTKTDVKEFESIANKMETENIQTHVTNLKFHPIISKIGKGRFGQNTYPLISIAAWLGPSLAGQSLYWTILSVFLYSILISHHNEGDLDNFQQFLDLFEEIISLLDHIKNSSERIIK</sequence>
<dbReference type="AlphaFoldDB" id="A0A9N9DXK8"/>
<protein>
    <submittedName>
        <fullName evidence="2">6440_t:CDS:1</fullName>
    </submittedName>
</protein>
<dbReference type="SMART" id="SM00271">
    <property type="entry name" value="DnaJ"/>
    <property type="match status" value="1"/>
</dbReference>
<dbReference type="EMBL" id="CAJVPP010004552">
    <property type="protein sequence ID" value="CAG8651840.1"/>
    <property type="molecule type" value="Genomic_DNA"/>
</dbReference>
<dbReference type="PROSITE" id="PS50076">
    <property type="entry name" value="DNAJ_2"/>
    <property type="match status" value="1"/>
</dbReference>
<comment type="caution">
    <text evidence="2">The sequence shown here is derived from an EMBL/GenBank/DDBJ whole genome shotgun (WGS) entry which is preliminary data.</text>
</comment>
<feature type="domain" description="J" evidence="1">
    <location>
        <begin position="9"/>
        <end position="78"/>
    </location>
</feature>
<dbReference type="Pfam" id="PF00226">
    <property type="entry name" value="DnaJ"/>
    <property type="match status" value="1"/>
</dbReference>
<name>A0A9N9DXK8_FUNMO</name>
<dbReference type="PRINTS" id="PR00625">
    <property type="entry name" value="JDOMAIN"/>
</dbReference>
<organism evidence="2 3">
    <name type="scientific">Funneliformis mosseae</name>
    <name type="common">Endomycorrhizal fungus</name>
    <name type="synonym">Glomus mosseae</name>
    <dbReference type="NCBI Taxonomy" id="27381"/>
    <lineage>
        <taxon>Eukaryota</taxon>
        <taxon>Fungi</taxon>
        <taxon>Fungi incertae sedis</taxon>
        <taxon>Mucoromycota</taxon>
        <taxon>Glomeromycotina</taxon>
        <taxon>Glomeromycetes</taxon>
        <taxon>Glomerales</taxon>
        <taxon>Glomeraceae</taxon>
        <taxon>Funneliformis</taxon>
    </lineage>
</organism>
<dbReference type="InterPro" id="IPR001623">
    <property type="entry name" value="DnaJ_domain"/>
</dbReference>
<gene>
    <name evidence="2" type="ORF">FMOSSE_LOCUS11516</name>
</gene>
<dbReference type="PANTHER" id="PTHR24074">
    <property type="entry name" value="CO-CHAPERONE PROTEIN DJLA"/>
    <property type="match status" value="1"/>
</dbReference>